<dbReference type="Gene3D" id="3.90.70.10">
    <property type="entry name" value="Cysteine proteinases"/>
    <property type="match status" value="1"/>
</dbReference>
<comment type="caution">
    <text evidence="2">The sequence shown here is derived from an EMBL/GenBank/DDBJ whole genome shotgun (WGS) entry which is preliminary data.</text>
</comment>
<gene>
    <name evidence="2" type="ORF">EUX98_g4690</name>
</gene>
<protein>
    <recommendedName>
        <fullName evidence="4">USP domain-containing protein</fullName>
    </recommendedName>
</protein>
<keyword evidence="3" id="KW-1185">Reference proteome</keyword>
<dbReference type="EMBL" id="SGPM01000121">
    <property type="protein sequence ID" value="THH29499.1"/>
    <property type="molecule type" value="Genomic_DNA"/>
</dbReference>
<feature type="region of interest" description="Disordered" evidence="1">
    <location>
        <begin position="1"/>
        <end position="24"/>
    </location>
</feature>
<evidence type="ECO:0000313" key="3">
    <source>
        <dbReference type="Proteomes" id="UP000308730"/>
    </source>
</evidence>
<feature type="region of interest" description="Disordered" evidence="1">
    <location>
        <begin position="66"/>
        <end position="90"/>
    </location>
</feature>
<name>A0A4S4MTJ4_9APHY</name>
<dbReference type="OrthoDB" id="443682at2759"/>
<dbReference type="PANTHER" id="PTHR39597:SF1">
    <property type="entry name" value="UBA DOMAIN-CONTAINING PROTEIN RUP1"/>
    <property type="match status" value="1"/>
</dbReference>
<feature type="region of interest" description="Disordered" evidence="1">
    <location>
        <begin position="616"/>
        <end position="659"/>
    </location>
</feature>
<evidence type="ECO:0000313" key="2">
    <source>
        <dbReference type="EMBL" id="THH29499.1"/>
    </source>
</evidence>
<organism evidence="2 3">
    <name type="scientific">Antrodiella citrinella</name>
    <dbReference type="NCBI Taxonomy" id="2447956"/>
    <lineage>
        <taxon>Eukaryota</taxon>
        <taxon>Fungi</taxon>
        <taxon>Dikarya</taxon>
        <taxon>Basidiomycota</taxon>
        <taxon>Agaricomycotina</taxon>
        <taxon>Agaricomycetes</taxon>
        <taxon>Polyporales</taxon>
        <taxon>Steccherinaceae</taxon>
        <taxon>Antrodiella</taxon>
    </lineage>
</organism>
<sequence length="659" mass="73490">MAVTDPAEGSFSSKFTPAPPTAQENTDVGMLLSVMEHNGSYDAALRILRRCGGDLDKALMIFEAEQIVPRTPPPSKPERGSPPVIDLTGDGEDALSRALELSLRDQPTFGPSDRAPDPSWAVVPSNVEVNTSAAAGLSQEEQHLNRAIEASLTYEMLDTFEDVPVEERVRTGDAPVSLRPTQPVFAYAGLIIHGLFFVPQVKHAIARWVPVPEGVDEFETEINTHPPRSGPDHLLWTLLEAFANMDLARTTELSVDEALEAFVAEPWKNPAESPGDVAFQFYSKLSWTVEAVLNRNSATDSSREWPRLFHFRYGFSDSAGITGPFDSRYDMSIVRVSVPGTPDANDLLSCLALELSPGSPKYGREQVIFEPSEVVAFQLHRTHVSTGGKNDRTTFRFPKFVYLDQFLKENATLAAERKNMRNELFAEIDVLKKRKDALTTHNNRDVFADLRSAVHYYENIAEDIDDDIRKDLLRDSALKLRKILTKVENELQTIDLTIAKHQVKAASAYDCPELQKHRYDLRVVLVHDGLYGRNHIYSYVKQRDVWWKTVDYKVTQETVFTDPVGLHLNAGPFLMLYSHAMSAEEENARAPYPDGVKDSVKHNNISFLSSLPPEIQAKTFDPNSPPSTPAFPISQVPSLSSSIAEPSASPRLESMDLDD</sequence>
<accession>A0A4S4MTJ4</accession>
<reference evidence="2 3" key="1">
    <citation type="submission" date="2019-02" db="EMBL/GenBank/DDBJ databases">
        <title>Genome sequencing of the rare red list fungi Antrodiella citrinella (Flaviporus citrinellus).</title>
        <authorList>
            <person name="Buettner E."/>
            <person name="Kellner H."/>
        </authorList>
    </citation>
    <scope>NUCLEOTIDE SEQUENCE [LARGE SCALE GENOMIC DNA]</scope>
    <source>
        <strain evidence="2 3">DSM 108506</strain>
    </source>
</reference>
<dbReference type="Proteomes" id="UP000308730">
    <property type="component" value="Unassembled WGS sequence"/>
</dbReference>
<dbReference type="SUPFAM" id="SSF54001">
    <property type="entry name" value="Cysteine proteinases"/>
    <property type="match status" value="1"/>
</dbReference>
<dbReference type="AlphaFoldDB" id="A0A4S4MTJ4"/>
<evidence type="ECO:0000256" key="1">
    <source>
        <dbReference type="SAM" id="MobiDB-lite"/>
    </source>
</evidence>
<dbReference type="InterPro" id="IPR038765">
    <property type="entry name" value="Papain-like_cys_pep_sf"/>
</dbReference>
<dbReference type="PANTHER" id="PTHR39597">
    <property type="entry name" value="UBA DOMAIN-CONTAINING PROTEIN RUP1"/>
    <property type="match status" value="1"/>
</dbReference>
<evidence type="ECO:0008006" key="4">
    <source>
        <dbReference type="Google" id="ProtNLM"/>
    </source>
</evidence>
<proteinExistence type="predicted"/>
<feature type="compositionally biased region" description="Low complexity" evidence="1">
    <location>
        <begin position="637"/>
        <end position="650"/>
    </location>
</feature>
<dbReference type="InterPro" id="IPR055335">
    <property type="entry name" value="Ucp6/RUP1"/>
</dbReference>